<name>A0A8H5FM80_9AGAR</name>
<reference evidence="1 2" key="1">
    <citation type="journal article" date="2020" name="ISME J.">
        <title>Uncovering the hidden diversity of litter-decomposition mechanisms in mushroom-forming fungi.</title>
        <authorList>
            <person name="Floudas D."/>
            <person name="Bentzer J."/>
            <person name="Ahren D."/>
            <person name="Johansson T."/>
            <person name="Persson P."/>
            <person name="Tunlid A."/>
        </authorList>
    </citation>
    <scope>NUCLEOTIDE SEQUENCE [LARGE SCALE GENOMIC DNA]</scope>
    <source>
        <strain evidence="1 2">CBS 175.51</strain>
    </source>
</reference>
<evidence type="ECO:0000313" key="2">
    <source>
        <dbReference type="Proteomes" id="UP000541558"/>
    </source>
</evidence>
<organism evidence="1 2">
    <name type="scientific">Ephemerocybe angulata</name>
    <dbReference type="NCBI Taxonomy" id="980116"/>
    <lineage>
        <taxon>Eukaryota</taxon>
        <taxon>Fungi</taxon>
        <taxon>Dikarya</taxon>
        <taxon>Basidiomycota</taxon>
        <taxon>Agaricomycotina</taxon>
        <taxon>Agaricomycetes</taxon>
        <taxon>Agaricomycetidae</taxon>
        <taxon>Agaricales</taxon>
        <taxon>Agaricineae</taxon>
        <taxon>Psathyrellaceae</taxon>
        <taxon>Ephemerocybe</taxon>
    </lineage>
</organism>
<protein>
    <submittedName>
        <fullName evidence="1">Uncharacterized protein</fullName>
    </submittedName>
</protein>
<dbReference type="OrthoDB" id="3341077at2759"/>
<dbReference type="Proteomes" id="UP000541558">
    <property type="component" value="Unassembled WGS sequence"/>
</dbReference>
<comment type="caution">
    <text evidence="1">The sequence shown here is derived from an EMBL/GenBank/DDBJ whole genome shotgun (WGS) entry which is preliminary data.</text>
</comment>
<dbReference type="EMBL" id="JAACJK010000001">
    <property type="protein sequence ID" value="KAF5342370.1"/>
    <property type="molecule type" value="Genomic_DNA"/>
</dbReference>
<proteinExistence type="predicted"/>
<evidence type="ECO:0000313" key="1">
    <source>
        <dbReference type="EMBL" id="KAF5342370.1"/>
    </source>
</evidence>
<keyword evidence="2" id="KW-1185">Reference proteome</keyword>
<sequence>MAFTYPDAAFIGTLLSMLFTGVYVTVFGLYTKIIRVRKGPLMVLDYGLIFLFILSMVTVVLDTTQQFYTLMRPEGTVAWTAKVNATASVLGAILDFTSQAILIYRCWNVWGRKLWVIIAPAFLAFASLGVALAVTIDLASVPDSYLQIGKSWWVPVGVTTFSLSLAVNTLVSALMISRIWYVYSQTKSAVETSGSRLSWVASVLLESTVILFVAQLIYLVLYRIEHPAFSLVAMPVTILYGLNCTAIMVRVGMNQSYESMAAASTAHSTIQFNSNKPGMSLPASQFSRGTTHVSETGSEKGYAAHQYSQTASAV</sequence>
<gene>
    <name evidence="1" type="ORF">D9611_001101</name>
</gene>
<accession>A0A8H5FM80</accession>